<reference evidence="2" key="1">
    <citation type="journal article" date="2012" name="BMC Biol.">
        <title>Comprehensive microarray-based analysis for stage-specific larval camouflage pattern-associated genes in the swallowtail butterfly, Papilio xuthus.</title>
        <authorList>
            <person name="Futahashi R."/>
            <person name="Shirataki H."/>
            <person name="Narita T."/>
            <person name="Mita K."/>
            <person name="Fujiwara H."/>
        </authorList>
    </citation>
    <scope>NUCLEOTIDE SEQUENCE</scope>
    <source>
        <tissue evidence="2">Epidermis</tissue>
    </source>
</reference>
<dbReference type="EMBL" id="AK402237">
    <property type="protein sequence ID" value="BAM18859.1"/>
    <property type="molecule type" value="mRNA"/>
</dbReference>
<name>I4DLR9_PAPXU</name>
<keyword evidence="1" id="KW-1133">Transmembrane helix</keyword>
<proteinExistence type="evidence at transcript level"/>
<keyword evidence="1" id="KW-0812">Transmembrane</keyword>
<feature type="transmembrane region" description="Helical" evidence="1">
    <location>
        <begin position="16"/>
        <end position="35"/>
    </location>
</feature>
<sequence length="51" mass="6023">MNVYWFRPWVGNKFPWLYEFLVCRVSHVLLVFHIITKGRVCCTCSSAVCGR</sequence>
<dbReference type="AlphaFoldDB" id="I4DLR9"/>
<evidence type="ECO:0000256" key="1">
    <source>
        <dbReference type="SAM" id="Phobius"/>
    </source>
</evidence>
<evidence type="ECO:0000313" key="2">
    <source>
        <dbReference type="EMBL" id="BAM18859.1"/>
    </source>
</evidence>
<protein>
    <submittedName>
        <fullName evidence="2">Uncharacterized protein</fullName>
    </submittedName>
</protein>
<keyword evidence="1" id="KW-0472">Membrane</keyword>
<accession>I4DLR9</accession>
<organism evidence="2">
    <name type="scientific">Papilio xuthus</name>
    <name type="common">Asian swallowtail butterfly</name>
    <dbReference type="NCBI Taxonomy" id="66420"/>
    <lineage>
        <taxon>Eukaryota</taxon>
        <taxon>Metazoa</taxon>
        <taxon>Ecdysozoa</taxon>
        <taxon>Arthropoda</taxon>
        <taxon>Hexapoda</taxon>
        <taxon>Insecta</taxon>
        <taxon>Pterygota</taxon>
        <taxon>Neoptera</taxon>
        <taxon>Endopterygota</taxon>
        <taxon>Lepidoptera</taxon>
        <taxon>Glossata</taxon>
        <taxon>Ditrysia</taxon>
        <taxon>Papilionoidea</taxon>
        <taxon>Papilionidae</taxon>
        <taxon>Papilioninae</taxon>
        <taxon>Papilio</taxon>
    </lineage>
</organism>